<protein>
    <submittedName>
        <fullName evidence="1">Uncharacterized protein</fullName>
    </submittedName>
</protein>
<organism evidence="1 2">
    <name type="scientific">Collybiopsis confluens</name>
    <dbReference type="NCBI Taxonomy" id="2823264"/>
    <lineage>
        <taxon>Eukaryota</taxon>
        <taxon>Fungi</taxon>
        <taxon>Dikarya</taxon>
        <taxon>Basidiomycota</taxon>
        <taxon>Agaricomycotina</taxon>
        <taxon>Agaricomycetes</taxon>
        <taxon>Agaricomycetidae</taxon>
        <taxon>Agaricales</taxon>
        <taxon>Marasmiineae</taxon>
        <taxon>Omphalotaceae</taxon>
        <taxon>Collybiopsis</taxon>
    </lineage>
</organism>
<keyword evidence="2" id="KW-1185">Reference proteome</keyword>
<dbReference type="EMBL" id="JAACJN010000137">
    <property type="protein sequence ID" value="KAF5368126.1"/>
    <property type="molecule type" value="Genomic_DNA"/>
</dbReference>
<gene>
    <name evidence="1" type="ORF">D9757_011570</name>
</gene>
<comment type="caution">
    <text evidence="1">The sequence shown here is derived from an EMBL/GenBank/DDBJ whole genome shotgun (WGS) entry which is preliminary data.</text>
</comment>
<evidence type="ECO:0000313" key="2">
    <source>
        <dbReference type="Proteomes" id="UP000518752"/>
    </source>
</evidence>
<dbReference type="AlphaFoldDB" id="A0A8H5GNN7"/>
<reference evidence="1 2" key="1">
    <citation type="journal article" date="2020" name="ISME J.">
        <title>Uncovering the hidden diversity of litter-decomposition mechanisms in mushroom-forming fungi.</title>
        <authorList>
            <person name="Floudas D."/>
            <person name="Bentzer J."/>
            <person name="Ahren D."/>
            <person name="Johansson T."/>
            <person name="Persson P."/>
            <person name="Tunlid A."/>
        </authorList>
    </citation>
    <scope>NUCLEOTIDE SEQUENCE [LARGE SCALE GENOMIC DNA]</scope>
    <source>
        <strain evidence="1 2">CBS 406.79</strain>
    </source>
</reference>
<dbReference type="Proteomes" id="UP000518752">
    <property type="component" value="Unassembled WGS sequence"/>
</dbReference>
<dbReference type="OrthoDB" id="3043436at2759"/>
<name>A0A8H5GNN7_9AGAR</name>
<sequence length="471" mass="53573">MSKPNLAPLPEELLHSIVESLAFQSVPPDSEFPEFELRHVSSELLSISLTTKQLRRICLPLLFGYTILRDPELINIDRSMWKLTKMLSLYGFSSSKDQSLLSELLPRLSALVWIDLRGIRSPSAEFLNALQKQKPMVKLLARHISVLPKTFHLKASQIVLLELDCCEGNNSWRENWLAQGMSAIQVRTLLSHCLEANFGHREVFHALQRIVLEMRSVPFTLSPWLSQVAVDYPLLFQVKLVCPQLLSGPSGYIPYDYSSVLSYFVNNLPRERIDGFHIDSIIVSRMREGSTHVHTLSHLLHPLQTWHVTEVRIRLKPSATSALSLSLIKMLLLINKSCPDLDTLAINLQPDELYEYDPNELVSVLGSFHSLQTIHLAHLAIIGEEVELPYPRTAGYGKTTLDMLGAKANSKFHLFLSNLSSSIPSLRVLYLKERECRVDGGMYVRWELSGWIDICEGGWNLTDRFEVRAFH</sequence>
<accession>A0A8H5GNN7</accession>
<proteinExistence type="predicted"/>
<evidence type="ECO:0000313" key="1">
    <source>
        <dbReference type="EMBL" id="KAF5368126.1"/>
    </source>
</evidence>